<evidence type="ECO:0000256" key="3">
    <source>
        <dbReference type="ARBA" id="ARBA00022553"/>
    </source>
</evidence>
<keyword evidence="5" id="KW-0547">Nucleotide-binding</keyword>
<dbReference type="EC" id="2.7.13.3" evidence="2"/>
<dbReference type="Gene3D" id="3.30.565.10">
    <property type="entry name" value="Histidine kinase-like ATPase, C-terminal domain"/>
    <property type="match status" value="1"/>
</dbReference>
<dbReference type="NCBIfam" id="TIGR00229">
    <property type="entry name" value="sensory_box"/>
    <property type="match status" value="1"/>
</dbReference>
<keyword evidence="8" id="KW-0902">Two-component regulatory system</keyword>
<dbReference type="InterPro" id="IPR000014">
    <property type="entry name" value="PAS"/>
</dbReference>
<dbReference type="GO" id="GO:0000155">
    <property type="term" value="F:phosphorelay sensor kinase activity"/>
    <property type="evidence" value="ECO:0007669"/>
    <property type="project" value="InterPro"/>
</dbReference>
<protein>
    <recommendedName>
        <fullName evidence="2">histidine kinase</fullName>
        <ecNumber evidence="2">2.7.13.3</ecNumber>
    </recommendedName>
</protein>
<gene>
    <name evidence="11" type="ORF">LX80_01838</name>
</gene>
<keyword evidence="4" id="KW-0808">Transferase</keyword>
<dbReference type="InterPro" id="IPR035965">
    <property type="entry name" value="PAS-like_dom_sf"/>
</dbReference>
<keyword evidence="3" id="KW-0597">Phosphoprotein</keyword>
<dbReference type="GO" id="GO:0016020">
    <property type="term" value="C:membrane"/>
    <property type="evidence" value="ECO:0007669"/>
    <property type="project" value="InterPro"/>
</dbReference>
<evidence type="ECO:0000256" key="7">
    <source>
        <dbReference type="ARBA" id="ARBA00022840"/>
    </source>
</evidence>
<keyword evidence="7" id="KW-0067">ATP-binding</keyword>
<dbReference type="EMBL" id="QKZV01000005">
    <property type="protein sequence ID" value="PZX62356.1"/>
    <property type="molecule type" value="Genomic_DNA"/>
</dbReference>
<dbReference type="Gene3D" id="1.20.5.1930">
    <property type="match status" value="1"/>
</dbReference>
<feature type="transmembrane region" description="Helical" evidence="9">
    <location>
        <begin position="200"/>
        <end position="220"/>
    </location>
</feature>
<dbReference type="InterPro" id="IPR036890">
    <property type="entry name" value="HATPase_C_sf"/>
</dbReference>
<dbReference type="InterPro" id="IPR011712">
    <property type="entry name" value="Sig_transdc_His_kin_sub3_dim/P"/>
</dbReference>
<dbReference type="SUPFAM" id="SSF55785">
    <property type="entry name" value="PYP-like sensor domain (PAS domain)"/>
    <property type="match status" value="1"/>
</dbReference>
<evidence type="ECO:0000256" key="1">
    <source>
        <dbReference type="ARBA" id="ARBA00000085"/>
    </source>
</evidence>
<sequence>MHVAKKPSLLLGGIICSYLLVFGLIITVQISQYRNIVNLTKQFNTSTEISVNKLMLLIDLRKETDSLQANLLHLLLQKTNINHNILQTYSQKVERNRSDVESDIHQLLDLEKNNIVVKHLKKLHQSWNANIPYVRQILRYLKNDNRDIAEYIYLSSQHDLFEKQEQLIETLTQLIKQETQEQQDRLAKITETKQKEFKNLARLMAGFLFGLAVLMLFTYYSSKKFYTKLIFSRQKYKKLIEVSSQLYLMVNADGVVELMNENLKIKLINNFYNTSVFNLSDILPEIAIIFNRNKLLNNAVSNKIISIPKTKLYVNKTAPLIVKGNFVLYYKQRKLSYAELYLNDFTENYLLQQQIKLSERKYRNIFELSPLPKIIYDLQTLSILQVNHAAIIKYGYNKKEWLNIKYTDIFHPLYRDNVKEIVQNLRVKSEVLQGSTRHITKHGNFFDVEMRGVPFDYEGIPARMITVLDVTERNEAENKISKAIFDTQEKERFEISAELHDNVNQILTGAVFSLQQSLSVTMLPQCQQSLKSVQLHTRQAIETIRQISHRLAPPTFNYIGFSESLELLLNKINIHHQYSIEFVHNIPNNCKMPYDLMLILYRIVQENMNFIHQHAKATLIELSLNVDESGVELYMFDNGIGYDTKSVQNFIHFTNIQRRAALFSGYARIQSSPGNGCSVKVFIPLT</sequence>
<organism evidence="11 12">
    <name type="scientific">Hydrotalea sandarakina</name>
    <dbReference type="NCBI Taxonomy" id="1004304"/>
    <lineage>
        <taxon>Bacteria</taxon>
        <taxon>Pseudomonadati</taxon>
        <taxon>Bacteroidota</taxon>
        <taxon>Chitinophagia</taxon>
        <taxon>Chitinophagales</taxon>
        <taxon>Chitinophagaceae</taxon>
        <taxon>Hydrotalea</taxon>
    </lineage>
</organism>
<evidence type="ECO:0000256" key="4">
    <source>
        <dbReference type="ARBA" id="ARBA00022679"/>
    </source>
</evidence>
<keyword evidence="9" id="KW-0472">Membrane</keyword>
<keyword evidence="9" id="KW-1133">Transmembrane helix</keyword>
<dbReference type="PANTHER" id="PTHR24421:SF10">
    <property type="entry name" value="NITRATE_NITRITE SENSOR PROTEIN NARQ"/>
    <property type="match status" value="1"/>
</dbReference>
<dbReference type="RefSeq" id="WP_111295518.1">
    <property type="nucleotide sequence ID" value="NZ_QKZV01000005.1"/>
</dbReference>
<dbReference type="PANTHER" id="PTHR24421">
    <property type="entry name" value="NITRATE/NITRITE SENSOR PROTEIN NARX-RELATED"/>
    <property type="match status" value="1"/>
</dbReference>
<dbReference type="InterPro" id="IPR013767">
    <property type="entry name" value="PAS_fold"/>
</dbReference>
<dbReference type="GO" id="GO:0005524">
    <property type="term" value="F:ATP binding"/>
    <property type="evidence" value="ECO:0007669"/>
    <property type="project" value="UniProtKB-KW"/>
</dbReference>
<keyword evidence="12" id="KW-1185">Reference proteome</keyword>
<dbReference type="SMART" id="SM00091">
    <property type="entry name" value="PAS"/>
    <property type="match status" value="1"/>
</dbReference>
<name>A0A2W7RU42_9BACT</name>
<proteinExistence type="predicted"/>
<dbReference type="OrthoDB" id="9760839at2"/>
<evidence type="ECO:0000313" key="11">
    <source>
        <dbReference type="EMBL" id="PZX62356.1"/>
    </source>
</evidence>
<dbReference type="Pfam" id="PF00989">
    <property type="entry name" value="PAS"/>
    <property type="match status" value="1"/>
</dbReference>
<dbReference type="Gene3D" id="3.30.450.20">
    <property type="entry name" value="PAS domain"/>
    <property type="match status" value="1"/>
</dbReference>
<dbReference type="Proteomes" id="UP000249720">
    <property type="component" value="Unassembled WGS sequence"/>
</dbReference>
<evidence type="ECO:0000259" key="10">
    <source>
        <dbReference type="PROSITE" id="PS50112"/>
    </source>
</evidence>
<dbReference type="GO" id="GO:0046983">
    <property type="term" value="F:protein dimerization activity"/>
    <property type="evidence" value="ECO:0007669"/>
    <property type="project" value="InterPro"/>
</dbReference>
<feature type="transmembrane region" description="Helical" evidence="9">
    <location>
        <begin position="12"/>
        <end position="31"/>
    </location>
</feature>
<dbReference type="InterPro" id="IPR050482">
    <property type="entry name" value="Sensor_HK_TwoCompSys"/>
</dbReference>
<evidence type="ECO:0000313" key="12">
    <source>
        <dbReference type="Proteomes" id="UP000249720"/>
    </source>
</evidence>
<dbReference type="SUPFAM" id="SSF55874">
    <property type="entry name" value="ATPase domain of HSP90 chaperone/DNA topoisomerase II/histidine kinase"/>
    <property type="match status" value="1"/>
</dbReference>
<feature type="domain" description="PAS" evidence="10">
    <location>
        <begin position="358"/>
        <end position="429"/>
    </location>
</feature>
<dbReference type="PROSITE" id="PS50112">
    <property type="entry name" value="PAS"/>
    <property type="match status" value="1"/>
</dbReference>
<evidence type="ECO:0000256" key="5">
    <source>
        <dbReference type="ARBA" id="ARBA00022741"/>
    </source>
</evidence>
<reference evidence="11 12" key="1">
    <citation type="submission" date="2018-06" db="EMBL/GenBank/DDBJ databases">
        <title>Genomic Encyclopedia of Archaeal and Bacterial Type Strains, Phase II (KMG-II): from individual species to whole genera.</title>
        <authorList>
            <person name="Goeker M."/>
        </authorList>
    </citation>
    <scope>NUCLEOTIDE SEQUENCE [LARGE SCALE GENOMIC DNA]</scope>
    <source>
        <strain evidence="11 12">DSM 23241</strain>
    </source>
</reference>
<evidence type="ECO:0000256" key="8">
    <source>
        <dbReference type="ARBA" id="ARBA00023012"/>
    </source>
</evidence>
<dbReference type="CDD" id="cd00130">
    <property type="entry name" value="PAS"/>
    <property type="match status" value="1"/>
</dbReference>
<keyword evidence="6" id="KW-0418">Kinase</keyword>
<accession>A0A2W7RU42</accession>
<dbReference type="AlphaFoldDB" id="A0A2W7RU42"/>
<evidence type="ECO:0000256" key="9">
    <source>
        <dbReference type="SAM" id="Phobius"/>
    </source>
</evidence>
<dbReference type="Pfam" id="PF07730">
    <property type="entry name" value="HisKA_3"/>
    <property type="match status" value="1"/>
</dbReference>
<comment type="caution">
    <text evidence="11">The sequence shown here is derived from an EMBL/GenBank/DDBJ whole genome shotgun (WGS) entry which is preliminary data.</text>
</comment>
<evidence type="ECO:0000256" key="2">
    <source>
        <dbReference type="ARBA" id="ARBA00012438"/>
    </source>
</evidence>
<evidence type="ECO:0000256" key="6">
    <source>
        <dbReference type="ARBA" id="ARBA00022777"/>
    </source>
</evidence>
<keyword evidence="9" id="KW-0812">Transmembrane</keyword>
<comment type="catalytic activity">
    <reaction evidence="1">
        <text>ATP + protein L-histidine = ADP + protein N-phospho-L-histidine.</text>
        <dbReference type="EC" id="2.7.13.3"/>
    </reaction>
</comment>